<dbReference type="OrthoDB" id="9793825at2"/>
<evidence type="ECO:0000313" key="6">
    <source>
        <dbReference type="Proteomes" id="UP000294664"/>
    </source>
</evidence>
<dbReference type="AlphaFoldDB" id="A0A4V2UYK9"/>
<dbReference type="PROSITE" id="PS00061">
    <property type="entry name" value="ADH_SHORT"/>
    <property type="match status" value="1"/>
</dbReference>
<dbReference type="SUPFAM" id="SSF51735">
    <property type="entry name" value="NAD(P)-binding Rossmann-fold domains"/>
    <property type="match status" value="1"/>
</dbReference>
<protein>
    <submittedName>
        <fullName evidence="5">Short-subunit dehydrogenase</fullName>
    </submittedName>
</protein>
<sequence length="287" mass="30591">MSKIWFVTGSGAGLGRVLAEQALAAGETVVATARDTSQLDPLARKYGGQVLILPLDVTNEDEATTAVKAALDTFGRLDVLVNNAGYGSFRPFEETPSDDFRRLVETCFFGVVNLTRAVLPVMRRQRAGHIFQISSIGGRIGFPGNAAYSAAKWAVGGFTEALALETAPFGVKVTALEPGGMRTNWGKRASTDIPALLPDYEPSVGAMIRQLEGLWGHETGDPAKVAQVILRLASADTLPPHLILGSDSLAMVRQAEEARAKEAARWEPITGFINFGAACQLPELPQG</sequence>
<dbReference type="PANTHER" id="PTHR43976">
    <property type="entry name" value="SHORT CHAIN DEHYDROGENASE"/>
    <property type="match status" value="1"/>
</dbReference>
<dbReference type="InterPro" id="IPR020904">
    <property type="entry name" value="Sc_DH/Rdtase_CS"/>
</dbReference>
<evidence type="ECO:0000256" key="2">
    <source>
        <dbReference type="ARBA" id="ARBA00023002"/>
    </source>
</evidence>
<dbReference type="PRINTS" id="PR00080">
    <property type="entry name" value="SDRFAMILY"/>
</dbReference>
<dbReference type="InterPro" id="IPR036291">
    <property type="entry name" value="NAD(P)-bd_dom_sf"/>
</dbReference>
<dbReference type="Pfam" id="PF00106">
    <property type="entry name" value="adh_short"/>
    <property type="match status" value="1"/>
</dbReference>
<dbReference type="InterPro" id="IPR057326">
    <property type="entry name" value="KR_dom"/>
</dbReference>
<reference evidence="5 6" key="1">
    <citation type="submission" date="2019-03" db="EMBL/GenBank/DDBJ databases">
        <title>Genomic Encyclopedia of Type Strains, Phase IV (KMG-IV): sequencing the most valuable type-strain genomes for metagenomic binning, comparative biology and taxonomic classification.</title>
        <authorList>
            <person name="Goeker M."/>
        </authorList>
    </citation>
    <scope>NUCLEOTIDE SEQUENCE [LARGE SCALE GENOMIC DNA]</scope>
    <source>
        <strain evidence="5 6">DSM 9035</strain>
    </source>
</reference>
<dbReference type="Proteomes" id="UP000294664">
    <property type="component" value="Unassembled WGS sequence"/>
</dbReference>
<name>A0A4V2UYK9_9HYPH</name>
<gene>
    <name evidence="5" type="ORF">EDC64_101367</name>
</gene>
<dbReference type="GO" id="GO:0016491">
    <property type="term" value="F:oxidoreductase activity"/>
    <property type="evidence" value="ECO:0007669"/>
    <property type="project" value="UniProtKB-KW"/>
</dbReference>
<comment type="similarity">
    <text evidence="1 3">Belongs to the short-chain dehydrogenases/reductases (SDR) family.</text>
</comment>
<dbReference type="Gene3D" id="3.40.50.720">
    <property type="entry name" value="NAD(P)-binding Rossmann-like Domain"/>
    <property type="match status" value="1"/>
</dbReference>
<proteinExistence type="inferred from homology"/>
<comment type="caution">
    <text evidence="5">The sequence shown here is derived from an EMBL/GenBank/DDBJ whole genome shotgun (WGS) entry which is preliminary data.</text>
</comment>
<dbReference type="PRINTS" id="PR00081">
    <property type="entry name" value="GDHRDH"/>
</dbReference>
<accession>A0A4V2UYK9</accession>
<evidence type="ECO:0000313" key="5">
    <source>
        <dbReference type="EMBL" id="TCT07848.1"/>
    </source>
</evidence>
<keyword evidence="2" id="KW-0560">Oxidoreductase</keyword>
<dbReference type="PANTHER" id="PTHR43976:SF16">
    <property type="entry name" value="SHORT-CHAIN DEHYDROGENASE_REDUCTASE FAMILY PROTEIN"/>
    <property type="match status" value="1"/>
</dbReference>
<dbReference type="CDD" id="cd05374">
    <property type="entry name" value="17beta-HSD-like_SDR_c"/>
    <property type="match status" value="1"/>
</dbReference>
<dbReference type="InterPro" id="IPR002347">
    <property type="entry name" value="SDR_fam"/>
</dbReference>
<evidence type="ECO:0000259" key="4">
    <source>
        <dbReference type="SMART" id="SM00822"/>
    </source>
</evidence>
<dbReference type="RefSeq" id="WP_132029194.1">
    <property type="nucleotide sequence ID" value="NZ_SMAI01000001.1"/>
</dbReference>
<evidence type="ECO:0000256" key="1">
    <source>
        <dbReference type="ARBA" id="ARBA00006484"/>
    </source>
</evidence>
<dbReference type="EMBL" id="SMAI01000001">
    <property type="protein sequence ID" value="TCT07848.1"/>
    <property type="molecule type" value="Genomic_DNA"/>
</dbReference>
<dbReference type="InterPro" id="IPR051911">
    <property type="entry name" value="SDR_oxidoreductase"/>
</dbReference>
<evidence type="ECO:0000256" key="3">
    <source>
        <dbReference type="RuleBase" id="RU000363"/>
    </source>
</evidence>
<dbReference type="SMART" id="SM00822">
    <property type="entry name" value="PKS_KR"/>
    <property type="match status" value="1"/>
</dbReference>
<keyword evidence="6" id="KW-1185">Reference proteome</keyword>
<feature type="domain" description="Ketoreductase" evidence="4">
    <location>
        <begin position="3"/>
        <end position="182"/>
    </location>
</feature>
<organism evidence="5 6">
    <name type="scientific">Aquabacter spiritensis</name>
    <dbReference type="NCBI Taxonomy" id="933073"/>
    <lineage>
        <taxon>Bacteria</taxon>
        <taxon>Pseudomonadati</taxon>
        <taxon>Pseudomonadota</taxon>
        <taxon>Alphaproteobacteria</taxon>
        <taxon>Hyphomicrobiales</taxon>
        <taxon>Xanthobacteraceae</taxon>
        <taxon>Aquabacter</taxon>
    </lineage>
</organism>